<reference evidence="2 3" key="1">
    <citation type="journal article" date="2019" name="Sci. Data">
        <title>Hybrid genome assembly and annotation of Danionella translucida.</title>
        <authorList>
            <person name="Kadobianskyi M."/>
            <person name="Schulze L."/>
            <person name="Schuelke M."/>
            <person name="Judkewitz B."/>
        </authorList>
    </citation>
    <scope>NUCLEOTIDE SEQUENCE [LARGE SCALE GENOMIC DNA]</scope>
    <source>
        <strain evidence="2 3">Bolton</strain>
    </source>
</reference>
<evidence type="ECO:0000313" key="2">
    <source>
        <dbReference type="EMBL" id="TRY92364.1"/>
    </source>
</evidence>
<proteinExistence type="predicted"/>
<dbReference type="EMBL" id="SRMA01025633">
    <property type="protein sequence ID" value="TRY92364.1"/>
    <property type="molecule type" value="Genomic_DNA"/>
</dbReference>
<dbReference type="Proteomes" id="UP000316079">
    <property type="component" value="Unassembled WGS sequence"/>
</dbReference>
<keyword evidence="3" id="KW-1185">Reference proteome</keyword>
<accession>A0A553QQX8</accession>
<evidence type="ECO:0000256" key="1">
    <source>
        <dbReference type="SAM" id="MobiDB-lite"/>
    </source>
</evidence>
<evidence type="ECO:0000313" key="3">
    <source>
        <dbReference type="Proteomes" id="UP000316079"/>
    </source>
</evidence>
<gene>
    <name evidence="2" type="ORF">DNTS_035691</name>
</gene>
<organism evidence="2 3">
    <name type="scientific">Danionella cerebrum</name>
    <dbReference type="NCBI Taxonomy" id="2873325"/>
    <lineage>
        <taxon>Eukaryota</taxon>
        <taxon>Metazoa</taxon>
        <taxon>Chordata</taxon>
        <taxon>Craniata</taxon>
        <taxon>Vertebrata</taxon>
        <taxon>Euteleostomi</taxon>
        <taxon>Actinopterygii</taxon>
        <taxon>Neopterygii</taxon>
        <taxon>Teleostei</taxon>
        <taxon>Ostariophysi</taxon>
        <taxon>Cypriniformes</taxon>
        <taxon>Danionidae</taxon>
        <taxon>Danioninae</taxon>
        <taxon>Danionella</taxon>
    </lineage>
</organism>
<feature type="compositionally biased region" description="Basic and acidic residues" evidence="1">
    <location>
        <begin position="93"/>
        <end position="106"/>
    </location>
</feature>
<dbReference type="AlphaFoldDB" id="A0A553QQX8"/>
<feature type="region of interest" description="Disordered" evidence="1">
    <location>
        <begin position="79"/>
        <end position="112"/>
    </location>
</feature>
<name>A0A553QQX8_9TELE</name>
<dbReference type="OrthoDB" id="21595at2759"/>
<sequence length="112" mass="12517">MHCEGERADCGFLLPAGGEWLMHLTVIWGQHKKVPADLIRSGILQAVRQVCEPAVTLLKNAYLSLVHMIFAGSFKGVRSRQRGGRGYQTLSNRDFESKNPEARERLGTTLTH</sequence>
<protein>
    <submittedName>
        <fullName evidence="2">Uncharacterized protein</fullName>
    </submittedName>
</protein>
<comment type="caution">
    <text evidence="2">The sequence shown here is derived from an EMBL/GenBank/DDBJ whole genome shotgun (WGS) entry which is preliminary data.</text>
</comment>